<gene>
    <name evidence="5" type="ORF">DK847_04060</name>
</gene>
<protein>
    <recommendedName>
        <fullName evidence="4">Methyltransferase</fullName>
        <ecNumber evidence="4">2.1.1.-</ecNumber>
    </recommendedName>
</protein>
<dbReference type="Pfam" id="PF06253">
    <property type="entry name" value="MTTB"/>
    <property type="match status" value="1"/>
</dbReference>
<dbReference type="Proteomes" id="UP000248795">
    <property type="component" value="Unassembled WGS sequence"/>
</dbReference>
<dbReference type="InterPro" id="IPR038601">
    <property type="entry name" value="MttB-like_sf"/>
</dbReference>
<evidence type="ECO:0000256" key="4">
    <source>
        <dbReference type="PIRNR" id="PIRNR037567"/>
    </source>
</evidence>
<dbReference type="GO" id="GO:0032259">
    <property type="term" value="P:methylation"/>
    <property type="evidence" value="ECO:0007669"/>
    <property type="project" value="UniProtKB-KW"/>
</dbReference>
<dbReference type="EC" id="2.1.1.-" evidence="4"/>
<dbReference type="InterPro" id="IPR010426">
    <property type="entry name" value="MTTB_MeTrfase"/>
</dbReference>
<dbReference type="Gene3D" id="3.20.20.480">
    <property type="entry name" value="Trimethylamine methyltransferase-like"/>
    <property type="match status" value="1"/>
</dbReference>
<dbReference type="GO" id="GO:0015948">
    <property type="term" value="P:methanogenesis"/>
    <property type="evidence" value="ECO:0007669"/>
    <property type="project" value="UniProtKB-UniRule"/>
</dbReference>
<dbReference type="GO" id="GO:0008168">
    <property type="term" value="F:methyltransferase activity"/>
    <property type="evidence" value="ECO:0007669"/>
    <property type="project" value="UniProtKB-KW"/>
</dbReference>
<evidence type="ECO:0000256" key="1">
    <source>
        <dbReference type="ARBA" id="ARBA00007137"/>
    </source>
</evidence>
<accession>A0A2W2CBR3</accession>
<keyword evidence="2 5" id="KW-0489">Methyltransferase</keyword>
<dbReference type="RefSeq" id="WP_111196370.1">
    <property type="nucleotide sequence ID" value="NZ_QKVK01000002.1"/>
</dbReference>
<comment type="caution">
    <text evidence="5">The sequence shown here is derived from an EMBL/GenBank/DDBJ whole genome shotgun (WGS) entry which is preliminary data.</text>
</comment>
<evidence type="ECO:0000256" key="3">
    <source>
        <dbReference type="ARBA" id="ARBA00022679"/>
    </source>
</evidence>
<keyword evidence="3 4" id="KW-0808">Transferase</keyword>
<reference evidence="6" key="1">
    <citation type="submission" date="2018-06" db="EMBL/GenBank/DDBJ databases">
        <title>Aestuariibacter litoralis strain KCTC 52945T.</title>
        <authorList>
            <person name="Li X."/>
            <person name="Salam N."/>
            <person name="Li J.-L."/>
            <person name="Chen Y.-M."/>
            <person name="Yang Z.-W."/>
            <person name="Zhang L.-Y."/>
            <person name="Han M.-X."/>
            <person name="Xiao M."/>
            <person name="Li W.-J."/>
        </authorList>
    </citation>
    <scope>NUCLEOTIDE SEQUENCE [LARGE SCALE GENOMIC DNA]</scope>
    <source>
        <strain evidence="6">KCTC 52945</strain>
    </source>
</reference>
<comment type="similarity">
    <text evidence="1 4">Belongs to the trimethylamine methyltransferase family.</text>
</comment>
<dbReference type="EMBL" id="QKVK01000002">
    <property type="protein sequence ID" value="PZF77623.1"/>
    <property type="molecule type" value="Genomic_DNA"/>
</dbReference>
<evidence type="ECO:0000313" key="6">
    <source>
        <dbReference type="Proteomes" id="UP000248795"/>
    </source>
</evidence>
<name>A0A2W2CBR3_9HYPH</name>
<proteinExistence type="inferred from homology"/>
<organism evidence="5 6">
    <name type="scientific">Aestuariivirga litoralis</name>
    <dbReference type="NCBI Taxonomy" id="2650924"/>
    <lineage>
        <taxon>Bacteria</taxon>
        <taxon>Pseudomonadati</taxon>
        <taxon>Pseudomonadota</taxon>
        <taxon>Alphaproteobacteria</taxon>
        <taxon>Hyphomicrobiales</taxon>
        <taxon>Aestuariivirgaceae</taxon>
        <taxon>Aestuariivirga</taxon>
    </lineage>
</organism>
<evidence type="ECO:0000313" key="5">
    <source>
        <dbReference type="EMBL" id="PZF77623.1"/>
    </source>
</evidence>
<keyword evidence="6" id="KW-1185">Reference proteome</keyword>
<sequence>MNIQRRGRRADAAHTPIQQLPWQQPQHTLAPSRILSDDQVEAIHRQSLKVLEVIGMDVLLPEARDILQKAGALVDGERVRIGRDIIEEALKSPPSEFTFHARNPAHNIRVGGKWIAFAPVGGPPNVSDLDRGRRPGTLEDAGNFVKLAQFFNTVHTAGGASVDALDVHASIRHLHITRNKMVYSDKVPFIYATGRARLFDGLEIIRLARGISQEQLLQEPSAYTVINTNSPLKLDMPMAMGIIEMARLNQIVVVTPFTLLGAMAPVSLAGGMVEQNAEALAGLALSQLVRPGAPFVYGGFTSNVDMKSGAPAFGTPEYMKACIIGGQLARRYGLPYRTSSTNAANSVDAQAAYETVFSLWGAIMGGGNVIQHAAGWMEGGLVASYEKFALDVDLLQMLQEFLKPVVVDEAEMALEAMQEVGPGGHFFGAQHTLARYATAFYQPMISDWRNFQAWQQAGSPTADKKANALWKQALAEYREPWLDPEALEKIDAFVARRVSEGGEKTDF</sequence>
<dbReference type="AlphaFoldDB" id="A0A2W2CBR3"/>
<evidence type="ECO:0000256" key="2">
    <source>
        <dbReference type="ARBA" id="ARBA00022603"/>
    </source>
</evidence>
<dbReference type="PIRSF" id="PIRSF037567">
    <property type="entry name" value="MTTB_MeTrfase"/>
    <property type="match status" value="1"/>
</dbReference>